<dbReference type="AlphaFoldDB" id="A0A1I3NRG5"/>
<dbReference type="STRING" id="289370.SAMN05216602_3978"/>
<sequence length="89" mass="9966">MLTVEMKGWGLSLDKKIGISQGAAIWEFNRNANSYWNADLRQPYRYARITPAEPKPGQKVEVILLQSPSAPEDTWVNKGQGVVSIYDGD</sequence>
<keyword evidence="2" id="KW-1185">Reference proteome</keyword>
<name>A0A1I3NRG5_9GAMM</name>
<dbReference type="OrthoDB" id="6939251at2"/>
<reference evidence="2" key="1">
    <citation type="submission" date="2016-10" db="EMBL/GenBank/DDBJ databases">
        <authorList>
            <person name="Varghese N."/>
            <person name="Submissions S."/>
        </authorList>
    </citation>
    <scope>NUCLEOTIDE SEQUENCE [LARGE SCALE GENOMIC DNA]</scope>
    <source>
        <strain evidence="2">LMG 22563</strain>
    </source>
</reference>
<evidence type="ECO:0000313" key="1">
    <source>
        <dbReference type="EMBL" id="SFJ11873.1"/>
    </source>
</evidence>
<gene>
    <name evidence="1" type="ORF">SAMN05216602_3978</name>
</gene>
<evidence type="ECO:0000313" key="2">
    <source>
        <dbReference type="Proteomes" id="UP000183018"/>
    </source>
</evidence>
<protein>
    <submittedName>
        <fullName evidence="1">Uncharacterized protein</fullName>
    </submittedName>
</protein>
<organism evidence="1 2">
    <name type="scientific">Phytopseudomonas argentinensis</name>
    <dbReference type="NCBI Taxonomy" id="289370"/>
    <lineage>
        <taxon>Bacteria</taxon>
        <taxon>Pseudomonadati</taxon>
        <taxon>Pseudomonadota</taxon>
        <taxon>Gammaproteobacteria</taxon>
        <taxon>Pseudomonadales</taxon>
        <taxon>Pseudomonadaceae</taxon>
        <taxon>Phytopseudomonas</taxon>
    </lineage>
</organism>
<proteinExistence type="predicted"/>
<dbReference type="RefSeq" id="WP_074888132.1">
    <property type="nucleotide sequence ID" value="NZ_FORC01000004.1"/>
</dbReference>
<accession>A0A1I3NRG5</accession>
<dbReference type="EMBL" id="FORC01000004">
    <property type="protein sequence ID" value="SFJ11873.1"/>
    <property type="molecule type" value="Genomic_DNA"/>
</dbReference>
<dbReference type="Proteomes" id="UP000183018">
    <property type="component" value="Unassembled WGS sequence"/>
</dbReference>